<evidence type="ECO:0000256" key="1">
    <source>
        <dbReference type="ARBA" id="ARBA00022692"/>
    </source>
</evidence>
<dbReference type="GO" id="GO:0016020">
    <property type="term" value="C:membrane"/>
    <property type="evidence" value="ECO:0007669"/>
    <property type="project" value="InterPro"/>
</dbReference>
<accession>A0A382XPN5</accession>
<organism evidence="6">
    <name type="scientific">marine metagenome</name>
    <dbReference type="NCBI Taxonomy" id="408172"/>
    <lineage>
        <taxon>unclassified sequences</taxon>
        <taxon>metagenomes</taxon>
        <taxon>ecological metagenomes</taxon>
    </lineage>
</organism>
<keyword evidence="2 4" id="KW-1133">Transmembrane helix</keyword>
<dbReference type="Gene3D" id="1.20.1560.10">
    <property type="entry name" value="ABC transporter type 1, transmembrane domain"/>
    <property type="match status" value="1"/>
</dbReference>
<gene>
    <name evidence="6" type="ORF">METZ01_LOCUS425880</name>
</gene>
<name>A0A382XPN5_9ZZZZ</name>
<dbReference type="EMBL" id="UINC01169473">
    <property type="protein sequence ID" value="SVD73026.1"/>
    <property type="molecule type" value="Genomic_DNA"/>
</dbReference>
<dbReference type="GO" id="GO:0005524">
    <property type="term" value="F:ATP binding"/>
    <property type="evidence" value="ECO:0007669"/>
    <property type="project" value="InterPro"/>
</dbReference>
<feature type="domain" description="ABC transmembrane type-1" evidence="5">
    <location>
        <begin position="19"/>
        <end position="269"/>
    </location>
</feature>
<reference evidence="6" key="1">
    <citation type="submission" date="2018-05" db="EMBL/GenBank/DDBJ databases">
        <authorList>
            <person name="Lanie J.A."/>
            <person name="Ng W.-L."/>
            <person name="Kazmierczak K.M."/>
            <person name="Andrzejewski T.M."/>
            <person name="Davidsen T.M."/>
            <person name="Wayne K.J."/>
            <person name="Tettelin H."/>
            <person name="Glass J.I."/>
            <person name="Rusch D."/>
            <person name="Podicherti R."/>
            <person name="Tsui H.-C.T."/>
            <person name="Winkler M.E."/>
        </authorList>
    </citation>
    <scope>NUCLEOTIDE SEQUENCE</scope>
</reference>
<evidence type="ECO:0000259" key="5">
    <source>
        <dbReference type="PROSITE" id="PS50929"/>
    </source>
</evidence>
<evidence type="ECO:0000313" key="6">
    <source>
        <dbReference type="EMBL" id="SVD73026.1"/>
    </source>
</evidence>
<keyword evidence="3 4" id="KW-0472">Membrane</keyword>
<dbReference type="GO" id="GO:0140359">
    <property type="term" value="F:ABC-type transporter activity"/>
    <property type="evidence" value="ECO:0007669"/>
    <property type="project" value="InterPro"/>
</dbReference>
<feature type="non-terminal residue" evidence="6">
    <location>
        <position position="1"/>
    </location>
</feature>
<dbReference type="AlphaFoldDB" id="A0A382XPN5"/>
<sequence length="269" mass="30309">PEFFRLIWNCNQWLTTLNMLLRVVRASLPLIMLYLAKLIIDEIVLISGVGSGVRVENPDMSILTILVLAELGFAVFSDLLGRGIALVDSLLGDLVSHDISIRLMNQSAKLDLECFEDSEFYDKLERARRQASSRILLMSQALTQLQECITVFFLAAALITFNAWLLLLLAITLVPAFLGETHFNNQSYSLMYGWTEERRELDYLRFAGASDETAKEVKIFGLSDFFGSRYRKLAGEYYQANKNLSVRRAAWGGLLSTVGSLGYYTAYAV</sequence>
<dbReference type="PROSITE" id="PS50929">
    <property type="entry name" value="ABC_TM1F"/>
    <property type="match status" value="1"/>
</dbReference>
<evidence type="ECO:0000256" key="3">
    <source>
        <dbReference type="ARBA" id="ARBA00023136"/>
    </source>
</evidence>
<feature type="non-terminal residue" evidence="6">
    <location>
        <position position="269"/>
    </location>
</feature>
<proteinExistence type="predicted"/>
<keyword evidence="1 4" id="KW-0812">Transmembrane</keyword>
<dbReference type="InterPro" id="IPR011527">
    <property type="entry name" value="ABC1_TM_dom"/>
</dbReference>
<feature type="transmembrane region" description="Helical" evidence="4">
    <location>
        <begin position="148"/>
        <end position="178"/>
    </location>
</feature>
<feature type="transmembrane region" description="Helical" evidence="4">
    <location>
        <begin position="60"/>
        <end position="80"/>
    </location>
</feature>
<evidence type="ECO:0000256" key="4">
    <source>
        <dbReference type="SAM" id="Phobius"/>
    </source>
</evidence>
<evidence type="ECO:0000256" key="2">
    <source>
        <dbReference type="ARBA" id="ARBA00022989"/>
    </source>
</evidence>
<protein>
    <recommendedName>
        <fullName evidence="5">ABC transmembrane type-1 domain-containing protein</fullName>
    </recommendedName>
</protein>
<dbReference type="InterPro" id="IPR036640">
    <property type="entry name" value="ABC1_TM_sf"/>
</dbReference>
<dbReference type="SUPFAM" id="SSF90123">
    <property type="entry name" value="ABC transporter transmembrane region"/>
    <property type="match status" value="1"/>
</dbReference>
<feature type="transmembrane region" description="Helical" evidence="4">
    <location>
        <begin position="20"/>
        <end position="40"/>
    </location>
</feature>